<keyword evidence="3" id="KW-1185">Reference proteome</keyword>
<organism evidence="2 3">
    <name type="scientific">Achaetomium macrosporum</name>
    <dbReference type="NCBI Taxonomy" id="79813"/>
    <lineage>
        <taxon>Eukaryota</taxon>
        <taxon>Fungi</taxon>
        <taxon>Dikarya</taxon>
        <taxon>Ascomycota</taxon>
        <taxon>Pezizomycotina</taxon>
        <taxon>Sordariomycetes</taxon>
        <taxon>Sordariomycetidae</taxon>
        <taxon>Sordariales</taxon>
        <taxon>Chaetomiaceae</taxon>
        <taxon>Achaetomium</taxon>
    </lineage>
</organism>
<feature type="non-terminal residue" evidence="2">
    <location>
        <position position="278"/>
    </location>
</feature>
<proteinExistence type="predicted"/>
<reference evidence="2" key="2">
    <citation type="submission" date="2023-05" db="EMBL/GenBank/DDBJ databases">
        <authorList>
            <consortium name="Lawrence Berkeley National Laboratory"/>
            <person name="Steindorff A."/>
            <person name="Hensen N."/>
            <person name="Bonometti L."/>
            <person name="Westerberg I."/>
            <person name="Brannstrom I.O."/>
            <person name="Guillou S."/>
            <person name="Cros-Aarteil S."/>
            <person name="Calhoun S."/>
            <person name="Haridas S."/>
            <person name="Kuo A."/>
            <person name="Mondo S."/>
            <person name="Pangilinan J."/>
            <person name="Riley R."/>
            <person name="Labutti K."/>
            <person name="Andreopoulos B."/>
            <person name="Lipzen A."/>
            <person name="Chen C."/>
            <person name="Yanf M."/>
            <person name="Daum C."/>
            <person name="Ng V."/>
            <person name="Clum A."/>
            <person name="Ohm R."/>
            <person name="Martin F."/>
            <person name="Silar P."/>
            <person name="Natvig D."/>
            <person name="Lalanne C."/>
            <person name="Gautier V."/>
            <person name="Ament-Velasquez S.L."/>
            <person name="Kruys A."/>
            <person name="Hutchinson M.I."/>
            <person name="Powell A.J."/>
            <person name="Barry K."/>
            <person name="Miller A.N."/>
            <person name="Grigoriev I.V."/>
            <person name="Debuchy R."/>
            <person name="Gladieux P."/>
            <person name="Thoren M.H."/>
            <person name="Johannesson H."/>
        </authorList>
    </citation>
    <scope>NUCLEOTIDE SEQUENCE</scope>
    <source>
        <strain evidence="2">CBS 532.94</strain>
    </source>
</reference>
<dbReference type="AlphaFoldDB" id="A0AAN7H9R3"/>
<gene>
    <name evidence="2" type="ORF">C8A03DRAFT_36423</name>
</gene>
<sequence>MDPQPDRDPPFSDASTHVLPGHPAGFELALEAECKARLEEIEWQRDEESAAMRNRLYSLVMEYKRRDQSFVDRYTECLEQLTRRLPAVANTRPWAKPCRGVAEWETFYRGGIAIRFYPSTGNSLLVPHGDNAEGETVTPRKFPSNITTTNAEYPPCEFSPSSSPLSSVPCSPEPVSRLAPDTREARPRKQLKRPLSPDELAFGSSSSPPGVNATMLCEYDSFCQPLRPLQNIFASLAQVPYNSLNMPYNFLHQWLSHTFNPAAEVEDACHAADEIPCR</sequence>
<accession>A0AAN7H9R3</accession>
<protein>
    <submittedName>
        <fullName evidence="2">Uncharacterized protein</fullName>
    </submittedName>
</protein>
<comment type="caution">
    <text evidence="2">The sequence shown here is derived from an EMBL/GenBank/DDBJ whole genome shotgun (WGS) entry which is preliminary data.</text>
</comment>
<name>A0AAN7H9R3_9PEZI</name>
<evidence type="ECO:0000313" key="3">
    <source>
        <dbReference type="Proteomes" id="UP001303760"/>
    </source>
</evidence>
<feature type="region of interest" description="Disordered" evidence="1">
    <location>
        <begin position="156"/>
        <end position="208"/>
    </location>
</feature>
<dbReference type="Proteomes" id="UP001303760">
    <property type="component" value="Unassembled WGS sequence"/>
</dbReference>
<evidence type="ECO:0000313" key="2">
    <source>
        <dbReference type="EMBL" id="KAK4235728.1"/>
    </source>
</evidence>
<feature type="compositionally biased region" description="Low complexity" evidence="1">
    <location>
        <begin position="156"/>
        <end position="176"/>
    </location>
</feature>
<evidence type="ECO:0000256" key="1">
    <source>
        <dbReference type="SAM" id="MobiDB-lite"/>
    </source>
</evidence>
<dbReference type="EMBL" id="MU860243">
    <property type="protein sequence ID" value="KAK4235728.1"/>
    <property type="molecule type" value="Genomic_DNA"/>
</dbReference>
<reference evidence="2" key="1">
    <citation type="journal article" date="2023" name="Mol. Phylogenet. Evol.">
        <title>Genome-scale phylogeny and comparative genomics of the fungal order Sordariales.</title>
        <authorList>
            <person name="Hensen N."/>
            <person name="Bonometti L."/>
            <person name="Westerberg I."/>
            <person name="Brannstrom I.O."/>
            <person name="Guillou S."/>
            <person name="Cros-Aarteil S."/>
            <person name="Calhoun S."/>
            <person name="Haridas S."/>
            <person name="Kuo A."/>
            <person name="Mondo S."/>
            <person name="Pangilinan J."/>
            <person name="Riley R."/>
            <person name="LaButti K."/>
            <person name="Andreopoulos B."/>
            <person name="Lipzen A."/>
            <person name="Chen C."/>
            <person name="Yan M."/>
            <person name="Daum C."/>
            <person name="Ng V."/>
            <person name="Clum A."/>
            <person name="Steindorff A."/>
            <person name="Ohm R.A."/>
            <person name="Martin F."/>
            <person name="Silar P."/>
            <person name="Natvig D.O."/>
            <person name="Lalanne C."/>
            <person name="Gautier V."/>
            <person name="Ament-Velasquez S.L."/>
            <person name="Kruys A."/>
            <person name="Hutchinson M.I."/>
            <person name="Powell A.J."/>
            <person name="Barry K."/>
            <person name="Miller A.N."/>
            <person name="Grigoriev I.V."/>
            <person name="Debuchy R."/>
            <person name="Gladieux P."/>
            <person name="Hiltunen Thoren M."/>
            <person name="Johannesson H."/>
        </authorList>
    </citation>
    <scope>NUCLEOTIDE SEQUENCE</scope>
    <source>
        <strain evidence="2">CBS 532.94</strain>
    </source>
</reference>